<dbReference type="AlphaFoldDB" id="G3B7C7"/>
<evidence type="ECO:0000256" key="6">
    <source>
        <dbReference type="RuleBase" id="RU363053"/>
    </source>
</evidence>
<name>G3B7C7_CANTC</name>
<dbReference type="eggNOG" id="ENOG502S52I">
    <property type="taxonomic scope" value="Eukaryota"/>
</dbReference>
<dbReference type="GeneID" id="18245980"/>
<evidence type="ECO:0000256" key="2">
    <source>
        <dbReference type="ARBA" id="ARBA00006824"/>
    </source>
</evidence>
<dbReference type="PANTHER" id="PTHR11266:SF80">
    <property type="entry name" value="PEROXISOMAL MEMBRANE PROTEIN 2"/>
    <property type="match status" value="1"/>
</dbReference>
<sequence>MSEPIPLEDLKGFNKQPLEDLRHGLDAKLYPTPKYVLRRLVINLLVETVLSVAVYNIYDDLSTYYQLLGPALLGGSTAMLAQSITQFVRRKLSYNKICKFLVWGIINGSFTVLWYNMLLERVDDLIYQIVVDQMVGQPFFQLIFNVLSALWDHGEITANTRTIYLKSLKVSYCFWPFFSILVFAFIPPSLMFPSTCLANLLWNLVLSKLG</sequence>
<feature type="transmembrane region" description="Helical" evidence="6">
    <location>
        <begin position="125"/>
        <end position="151"/>
    </location>
</feature>
<feature type="transmembrane region" description="Helical" evidence="6">
    <location>
        <begin position="40"/>
        <end position="58"/>
    </location>
</feature>
<keyword evidence="4 6" id="KW-1133">Transmembrane helix</keyword>
<keyword evidence="3 6" id="KW-0812">Transmembrane</keyword>
<dbReference type="PANTHER" id="PTHR11266">
    <property type="entry name" value="PEROXISOMAL MEMBRANE PROTEIN 2, PXMP2 MPV17"/>
    <property type="match status" value="1"/>
</dbReference>
<protein>
    <submittedName>
        <fullName evidence="7">Uncharacterized protein</fullName>
    </submittedName>
</protein>
<keyword evidence="8" id="KW-1185">Reference proteome</keyword>
<dbReference type="GO" id="GO:0005778">
    <property type="term" value="C:peroxisomal membrane"/>
    <property type="evidence" value="ECO:0007669"/>
    <property type="project" value="TreeGrafter"/>
</dbReference>
<feature type="transmembrane region" description="Helical" evidence="6">
    <location>
        <begin position="172"/>
        <end position="192"/>
    </location>
</feature>
<dbReference type="OrthoDB" id="10267969at2759"/>
<gene>
    <name evidence="7" type="ORF">CANTEDRAFT_107774</name>
</gene>
<keyword evidence="5 6" id="KW-0472">Membrane</keyword>
<dbReference type="RefSeq" id="XP_006688413.1">
    <property type="nucleotide sequence ID" value="XM_006688350.1"/>
</dbReference>
<comment type="subcellular location">
    <subcellularLocation>
        <location evidence="1">Membrane</location>
        <topology evidence="1">Multi-pass membrane protein</topology>
    </subcellularLocation>
</comment>
<evidence type="ECO:0000256" key="4">
    <source>
        <dbReference type="ARBA" id="ARBA00022989"/>
    </source>
</evidence>
<reference evidence="7 8" key="1">
    <citation type="journal article" date="2011" name="Proc. Natl. Acad. Sci. U.S.A.">
        <title>Comparative genomics of xylose-fermenting fungi for enhanced biofuel production.</title>
        <authorList>
            <person name="Wohlbach D.J."/>
            <person name="Kuo A."/>
            <person name="Sato T.K."/>
            <person name="Potts K.M."/>
            <person name="Salamov A.A."/>
            <person name="LaButti K.M."/>
            <person name="Sun H."/>
            <person name="Clum A."/>
            <person name="Pangilinan J.L."/>
            <person name="Lindquist E.A."/>
            <person name="Lucas S."/>
            <person name="Lapidus A."/>
            <person name="Jin M."/>
            <person name="Gunawan C."/>
            <person name="Balan V."/>
            <person name="Dale B.E."/>
            <person name="Jeffries T.W."/>
            <person name="Zinkel R."/>
            <person name="Barry K.W."/>
            <person name="Grigoriev I.V."/>
            <person name="Gasch A.P."/>
        </authorList>
    </citation>
    <scope>NUCLEOTIDE SEQUENCE [LARGE SCALE GENOMIC DNA]</scope>
    <source>
        <strain evidence="8">ATCC 10573 / BCRC 21748 / CBS 615 / JCM 9827 / NBRC 10315 / NRRL Y-1498 / VKM Y-70</strain>
    </source>
</reference>
<evidence type="ECO:0000256" key="5">
    <source>
        <dbReference type="ARBA" id="ARBA00023136"/>
    </source>
</evidence>
<dbReference type="Proteomes" id="UP000000707">
    <property type="component" value="Unassembled WGS sequence"/>
</dbReference>
<feature type="transmembrane region" description="Helical" evidence="6">
    <location>
        <begin position="100"/>
        <end position="119"/>
    </location>
</feature>
<comment type="similarity">
    <text evidence="2 6">Belongs to the peroxisomal membrane protein PXMP2/4 family.</text>
</comment>
<organism evidence="8">
    <name type="scientific">Candida tenuis (strain ATCC 10573 / BCRC 21748 / CBS 615 / JCM 9827 / NBRC 10315 / NRRL Y-1498 / VKM Y-70)</name>
    <name type="common">Yeast</name>
    <name type="synonym">Yamadazyma tenuis</name>
    <dbReference type="NCBI Taxonomy" id="590646"/>
    <lineage>
        <taxon>Eukaryota</taxon>
        <taxon>Fungi</taxon>
        <taxon>Dikarya</taxon>
        <taxon>Ascomycota</taxon>
        <taxon>Saccharomycotina</taxon>
        <taxon>Pichiomycetes</taxon>
        <taxon>Debaryomycetaceae</taxon>
        <taxon>Yamadazyma</taxon>
    </lineage>
</organism>
<dbReference type="InterPro" id="IPR007248">
    <property type="entry name" value="Mpv17_PMP22"/>
</dbReference>
<dbReference type="KEGG" id="cten:18245980"/>
<evidence type="ECO:0000313" key="7">
    <source>
        <dbReference type="EMBL" id="EGV62243.1"/>
    </source>
</evidence>
<proteinExistence type="inferred from homology"/>
<dbReference type="Pfam" id="PF04117">
    <property type="entry name" value="Mpv17_PMP22"/>
    <property type="match status" value="1"/>
</dbReference>
<evidence type="ECO:0000256" key="3">
    <source>
        <dbReference type="ARBA" id="ARBA00022692"/>
    </source>
</evidence>
<evidence type="ECO:0000313" key="8">
    <source>
        <dbReference type="Proteomes" id="UP000000707"/>
    </source>
</evidence>
<dbReference type="HOGENOM" id="CLU_105942_0_0_1"/>
<accession>G3B7C7</accession>
<dbReference type="EMBL" id="GL996527">
    <property type="protein sequence ID" value="EGV62243.1"/>
    <property type="molecule type" value="Genomic_DNA"/>
</dbReference>
<evidence type="ECO:0000256" key="1">
    <source>
        <dbReference type="ARBA" id="ARBA00004141"/>
    </source>
</evidence>